<dbReference type="InterPro" id="IPR001763">
    <property type="entry name" value="Rhodanese-like_dom"/>
</dbReference>
<evidence type="ECO:0000313" key="4">
    <source>
        <dbReference type="Proteomes" id="UP000229615"/>
    </source>
</evidence>
<keyword evidence="1" id="KW-0812">Transmembrane</keyword>
<reference evidence="4" key="1">
    <citation type="submission" date="2017-09" db="EMBL/GenBank/DDBJ databases">
        <title>Depth-based differentiation of microbial function through sediment-hosted aquifers and enrichment of novel symbionts in the deep terrestrial subsurface.</title>
        <authorList>
            <person name="Probst A.J."/>
            <person name="Ladd B."/>
            <person name="Jarett J.K."/>
            <person name="Geller-Mcgrath D.E."/>
            <person name="Sieber C.M.K."/>
            <person name="Emerson J.B."/>
            <person name="Anantharaman K."/>
            <person name="Thomas B.C."/>
            <person name="Malmstrom R."/>
            <person name="Stieglmeier M."/>
            <person name="Klingl A."/>
            <person name="Woyke T."/>
            <person name="Ryan C.M."/>
            <person name="Banfield J.F."/>
        </authorList>
    </citation>
    <scope>NUCLEOTIDE SEQUENCE [LARGE SCALE GENOMIC DNA]</scope>
</reference>
<evidence type="ECO:0000259" key="2">
    <source>
        <dbReference type="PROSITE" id="PS50206"/>
    </source>
</evidence>
<name>A0A2H0UQZ8_9BACT</name>
<dbReference type="CDD" id="cd00158">
    <property type="entry name" value="RHOD"/>
    <property type="match status" value="1"/>
</dbReference>
<dbReference type="EMBL" id="PFBB01000003">
    <property type="protein sequence ID" value="PIR88807.1"/>
    <property type="molecule type" value="Genomic_DNA"/>
</dbReference>
<dbReference type="Pfam" id="PF07610">
    <property type="entry name" value="DUF1573"/>
    <property type="match status" value="1"/>
</dbReference>
<dbReference type="SUPFAM" id="SSF52821">
    <property type="entry name" value="Rhodanese/Cell cycle control phosphatase"/>
    <property type="match status" value="1"/>
</dbReference>
<dbReference type="InterPro" id="IPR036873">
    <property type="entry name" value="Rhodanese-like_dom_sf"/>
</dbReference>
<comment type="caution">
    <text evidence="3">The sequence shown here is derived from an EMBL/GenBank/DDBJ whole genome shotgun (WGS) entry which is preliminary data.</text>
</comment>
<keyword evidence="1" id="KW-1133">Transmembrane helix</keyword>
<dbReference type="SMART" id="SM00450">
    <property type="entry name" value="RHOD"/>
    <property type="match status" value="1"/>
</dbReference>
<dbReference type="PROSITE" id="PS50206">
    <property type="entry name" value="RHODANESE_3"/>
    <property type="match status" value="1"/>
</dbReference>
<protein>
    <recommendedName>
        <fullName evidence="2">Rhodanese domain-containing protein</fullName>
    </recommendedName>
</protein>
<dbReference type="InterPro" id="IPR011467">
    <property type="entry name" value="DUF1573"/>
</dbReference>
<organism evidence="3 4">
    <name type="scientific">Candidatus Harrisonbacteria bacterium CG10_big_fil_rev_8_21_14_0_10_44_23</name>
    <dbReference type="NCBI Taxonomy" id="1974585"/>
    <lineage>
        <taxon>Bacteria</taxon>
        <taxon>Candidatus Harrisoniibacteriota</taxon>
    </lineage>
</organism>
<sequence>MGTNQKYIFMGVGILVLGWGLFSLGTNMDNYGDIDDHDDGMMEQYEMAPAEVVRKIQGGEDLVLLDVRTPEEYEEVHLENSLLLPVESMSQQTLNEIGLGQNAKDKEIIIYCRSGARSRMAYDLMSSLGYTNIKSISGGMVHWQEDSYPHTEVGPYMGMMDFDSDSNVSVEGASINFDREVHDFGQIAQLGGVVRTEFTVSNSGSETLEIGEISTSCGCTTAEISNKEIEVGEKATLTVYFDPNFHEEPQEEIIRTVFIPTNDSARGEVEVKIRVDILENQ</sequence>
<proteinExistence type="predicted"/>
<dbReference type="PANTHER" id="PTHR43031">
    <property type="entry name" value="FAD-DEPENDENT OXIDOREDUCTASE"/>
    <property type="match status" value="1"/>
</dbReference>
<feature type="domain" description="Rhodanese" evidence="2">
    <location>
        <begin position="58"/>
        <end position="152"/>
    </location>
</feature>
<dbReference type="Gene3D" id="3.40.250.10">
    <property type="entry name" value="Rhodanese-like domain"/>
    <property type="match status" value="1"/>
</dbReference>
<accession>A0A2H0UQZ8</accession>
<dbReference type="PANTHER" id="PTHR43031:SF1">
    <property type="entry name" value="PYRIDINE NUCLEOTIDE-DISULPHIDE OXIDOREDUCTASE"/>
    <property type="match status" value="1"/>
</dbReference>
<dbReference type="InterPro" id="IPR050229">
    <property type="entry name" value="GlpE_sulfurtransferase"/>
</dbReference>
<dbReference type="InterPro" id="IPR013783">
    <property type="entry name" value="Ig-like_fold"/>
</dbReference>
<dbReference type="Gene3D" id="2.60.40.10">
    <property type="entry name" value="Immunoglobulins"/>
    <property type="match status" value="1"/>
</dbReference>
<dbReference type="AlphaFoldDB" id="A0A2H0UQZ8"/>
<evidence type="ECO:0000313" key="3">
    <source>
        <dbReference type="EMBL" id="PIR88807.1"/>
    </source>
</evidence>
<feature type="transmembrane region" description="Helical" evidence="1">
    <location>
        <begin position="7"/>
        <end position="25"/>
    </location>
</feature>
<dbReference type="Proteomes" id="UP000229615">
    <property type="component" value="Unassembled WGS sequence"/>
</dbReference>
<gene>
    <name evidence="3" type="ORF">COU09_00305</name>
</gene>
<keyword evidence="1" id="KW-0472">Membrane</keyword>
<dbReference type="Pfam" id="PF00581">
    <property type="entry name" value="Rhodanese"/>
    <property type="match status" value="1"/>
</dbReference>
<evidence type="ECO:0000256" key="1">
    <source>
        <dbReference type="SAM" id="Phobius"/>
    </source>
</evidence>